<evidence type="ECO:0000313" key="2">
    <source>
        <dbReference type="EMBL" id="BAT12102.1"/>
    </source>
</evidence>
<accession>A0A0P0XXW5</accession>
<reference evidence="3" key="1">
    <citation type="journal article" date="2005" name="Nature">
        <title>The map-based sequence of the rice genome.</title>
        <authorList>
            <consortium name="International rice genome sequencing project (IRGSP)"/>
            <person name="Matsumoto T."/>
            <person name="Wu J."/>
            <person name="Kanamori H."/>
            <person name="Katayose Y."/>
            <person name="Fujisawa M."/>
            <person name="Namiki N."/>
            <person name="Mizuno H."/>
            <person name="Yamamoto K."/>
            <person name="Antonio B.A."/>
            <person name="Baba T."/>
            <person name="Sakata K."/>
            <person name="Nagamura Y."/>
            <person name="Aoki H."/>
            <person name="Arikawa K."/>
            <person name="Arita K."/>
            <person name="Bito T."/>
            <person name="Chiden Y."/>
            <person name="Fujitsuka N."/>
            <person name="Fukunaka R."/>
            <person name="Hamada M."/>
            <person name="Harada C."/>
            <person name="Hayashi A."/>
            <person name="Hijishita S."/>
            <person name="Honda M."/>
            <person name="Hosokawa S."/>
            <person name="Ichikawa Y."/>
            <person name="Idonuma A."/>
            <person name="Iijima M."/>
            <person name="Ikeda M."/>
            <person name="Ikeno M."/>
            <person name="Ito K."/>
            <person name="Ito S."/>
            <person name="Ito T."/>
            <person name="Ito Y."/>
            <person name="Ito Y."/>
            <person name="Iwabuchi A."/>
            <person name="Kamiya K."/>
            <person name="Karasawa W."/>
            <person name="Kurita K."/>
            <person name="Katagiri S."/>
            <person name="Kikuta A."/>
            <person name="Kobayashi H."/>
            <person name="Kobayashi N."/>
            <person name="Machita K."/>
            <person name="Maehara T."/>
            <person name="Masukawa M."/>
            <person name="Mizubayashi T."/>
            <person name="Mukai Y."/>
            <person name="Nagasaki H."/>
            <person name="Nagata Y."/>
            <person name="Naito S."/>
            <person name="Nakashima M."/>
            <person name="Nakama Y."/>
            <person name="Nakamichi Y."/>
            <person name="Nakamura M."/>
            <person name="Meguro A."/>
            <person name="Negishi M."/>
            <person name="Ohta I."/>
            <person name="Ohta T."/>
            <person name="Okamoto M."/>
            <person name="Ono N."/>
            <person name="Saji S."/>
            <person name="Sakaguchi M."/>
            <person name="Sakai K."/>
            <person name="Shibata M."/>
            <person name="Shimokawa T."/>
            <person name="Song J."/>
            <person name="Takazaki Y."/>
            <person name="Terasawa K."/>
            <person name="Tsugane M."/>
            <person name="Tsuji K."/>
            <person name="Ueda S."/>
            <person name="Waki K."/>
            <person name="Yamagata H."/>
            <person name="Yamamoto M."/>
            <person name="Yamamoto S."/>
            <person name="Yamane H."/>
            <person name="Yoshiki S."/>
            <person name="Yoshihara R."/>
            <person name="Yukawa K."/>
            <person name="Zhong H."/>
            <person name="Yano M."/>
            <person name="Yuan Q."/>
            <person name="Ouyang S."/>
            <person name="Liu J."/>
            <person name="Jones K.M."/>
            <person name="Gansberger K."/>
            <person name="Moffat K."/>
            <person name="Hill J."/>
            <person name="Bera J."/>
            <person name="Fadrosh D."/>
            <person name="Jin S."/>
            <person name="Johri S."/>
            <person name="Kim M."/>
            <person name="Overton L."/>
            <person name="Reardon M."/>
            <person name="Tsitrin T."/>
            <person name="Vuong H."/>
            <person name="Weaver B."/>
            <person name="Ciecko A."/>
            <person name="Tallon L."/>
            <person name="Jackson J."/>
            <person name="Pai G."/>
            <person name="Aken S.V."/>
            <person name="Utterback T."/>
            <person name="Reidmuller S."/>
            <person name="Feldblyum T."/>
            <person name="Hsiao J."/>
            <person name="Zismann V."/>
            <person name="Iobst S."/>
            <person name="de Vazeille A.R."/>
            <person name="Buell C.R."/>
            <person name="Ying K."/>
            <person name="Li Y."/>
            <person name="Lu T."/>
            <person name="Huang Y."/>
            <person name="Zhao Q."/>
            <person name="Feng Q."/>
            <person name="Zhang L."/>
            <person name="Zhu J."/>
            <person name="Weng Q."/>
            <person name="Mu J."/>
            <person name="Lu Y."/>
            <person name="Fan D."/>
            <person name="Liu Y."/>
            <person name="Guan J."/>
            <person name="Zhang Y."/>
            <person name="Yu S."/>
            <person name="Liu X."/>
            <person name="Zhang Y."/>
            <person name="Hong G."/>
            <person name="Han B."/>
            <person name="Choisne N."/>
            <person name="Demange N."/>
            <person name="Orjeda G."/>
            <person name="Samain S."/>
            <person name="Cattolico L."/>
            <person name="Pelletier E."/>
            <person name="Couloux A."/>
            <person name="Segurens B."/>
            <person name="Wincker P."/>
            <person name="D'Hont A."/>
            <person name="Scarpelli C."/>
            <person name="Weissenbach J."/>
            <person name="Salanoubat M."/>
            <person name="Quetier F."/>
            <person name="Yu Y."/>
            <person name="Kim H.R."/>
            <person name="Rambo T."/>
            <person name="Currie J."/>
            <person name="Collura K."/>
            <person name="Luo M."/>
            <person name="Yang T."/>
            <person name="Ammiraju J.S.S."/>
            <person name="Engler F."/>
            <person name="Soderlund C."/>
            <person name="Wing R.A."/>
            <person name="Palmer L.E."/>
            <person name="de la Bastide M."/>
            <person name="Spiegel L."/>
            <person name="Nascimento L."/>
            <person name="Zutavern T."/>
            <person name="O'Shaughnessy A."/>
            <person name="Dike S."/>
            <person name="Dedhia N."/>
            <person name="Preston R."/>
            <person name="Balija V."/>
            <person name="McCombie W.R."/>
            <person name="Chow T."/>
            <person name="Chen H."/>
            <person name="Chung M."/>
            <person name="Chen C."/>
            <person name="Shaw J."/>
            <person name="Wu H."/>
            <person name="Hsiao K."/>
            <person name="Chao Y."/>
            <person name="Chu M."/>
            <person name="Cheng C."/>
            <person name="Hour A."/>
            <person name="Lee P."/>
            <person name="Lin S."/>
            <person name="Lin Y."/>
            <person name="Liou J."/>
            <person name="Liu S."/>
            <person name="Hsing Y."/>
            <person name="Raghuvanshi S."/>
            <person name="Mohanty A."/>
            <person name="Bharti A.K."/>
            <person name="Gaur A."/>
            <person name="Gupta V."/>
            <person name="Kumar D."/>
            <person name="Ravi V."/>
            <person name="Vij S."/>
            <person name="Kapur A."/>
            <person name="Khurana P."/>
            <person name="Khurana P."/>
            <person name="Khurana J.P."/>
            <person name="Tyagi A.K."/>
            <person name="Gaikwad K."/>
            <person name="Singh A."/>
            <person name="Dalal V."/>
            <person name="Srivastava S."/>
            <person name="Dixit A."/>
            <person name="Pal A.K."/>
            <person name="Ghazi I.A."/>
            <person name="Yadav M."/>
            <person name="Pandit A."/>
            <person name="Bhargava A."/>
            <person name="Sureshbabu K."/>
            <person name="Batra K."/>
            <person name="Sharma T.R."/>
            <person name="Mohapatra T."/>
            <person name="Singh N.K."/>
            <person name="Messing J."/>
            <person name="Nelson A.B."/>
            <person name="Fuks G."/>
            <person name="Kavchok S."/>
            <person name="Keizer G."/>
            <person name="Linton E."/>
            <person name="Llaca V."/>
            <person name="Song R."/>
            <person name="Tanyolac B."/>
            <person name="Young S."/>
            <person name="Ho-Il K."/>
            <person name="Hahn J.H."/>
            <person name="Sangsakoo G."/>
            <person name="Vanavichit A."/>
            <person name="de Mattos Luiz.A.T."/>
            <person name="Zimmer P.D."/>
            <person name="Malone G."/>
            <person name="Dellagostin O."/>
            <person name="de Oliveira A.C."/>
            <person name="Bevan M."/>
            <person name="Bancroft I."/>
            <person name="Minx P."/>
            <person name="Cordum H."/>
            <person name="Wilson R."/>
            <person name="Cheng Z."/>
            <person name="Jin W."/>
            <person name="Jiang J."/>
            <person name="Leong S.A."/>
            <person name="Iwama H."/>
            <person name="Gojobori T."/>
            <person name="Itoh T."/>
            <person name="Niimura Y."/>
            <person name="Fujii Y."/>
            <person name="Habara T."/>
            <person name="Sakai H."/>
            <person name="Sato Y."/>
            <person name="Wilson G."/>
            <person name="Kumar K."/>
            <person name="McCouch S."/>
            <person name="Juretic N."/>
            <person name="Hoen D."/>
            <person name="Wright S."/>
            <person name="Bruskiewich R."/>
            <person name="Bureau T."/>
            <person name="Miyao A."/>
            <person name="Hirochika H."/>
            <person name="Nishikawa T."/>
            <person name="Kadowaki K."/>
            <person name="Sugiura M."/>
            <person name="Burr B."/>
            <person name="Sasaki T."/>
        </authorList>
    </citation>
    <scope>NUCLEOTIDE SEQUENCE [LARGE SCALE GENOMIC DNA]</scope>
    <source>
        <strain evidence="3">cv. Nipponbare</strain>
    </source>
</reference>
<protein>
    <submittedName>
        <fullName evidence="2">Os10g0565150 protein</fullName>
    </submittedName>
</protein>
<dbReference type="Gramene" id="Os10t0565150-01">
    <property type="protein sequence ID" value="Os10t0565150-01"/>
    <property type="gene ID" value="Os10g0565150"/>
</dbReference>
<feature type="compositionally biased region" description="Pro residues" evidence="1">
    <location>
        <begin position="513"/>
        <end position="523"/>
    </location>
</feature>
<dbReference type="PaxDb" id="39947-A0A0P0XXW5"/>
<dbReference type="InParanoid" id="A0A0P0XXW5"/>
<reference evidence="2 3" key="2">
    <citation type="journal article" date="2013" name="Plant Cell Physiol.">
        <title>Rice Annotation Project Database (RAP-DB): an integrative and interactive database for rice genomics.</title>
        <authorList>
            <person name="Sakai H."/>
            <person name="Lee S.S."/>
            <person name="Tanaka T."/>
            <person name="Numa H."/>
            <person name="Kim J."/>
            <person name="Kawahara Y."/>
            <person name="Wakimoto H."/>
            <person name="Yang C.C."/>
            <person name="Iwamoto M."/>
            <person name="Abe T."/>
            <person name="Yamada Y."/>
            <person name="Muto A."/>
            <person name="Inokuchi H."/>
            <person name="Ikemura T."/>
            <person name="Matsumoto T."/>
            <person name="Sasaki T."/>
            <person name="Itoh T."/>
        </authorList>
    </citation>
    <scope>NUCLEOTIDE SEQUENCE [LARGE SCALE GENOMIC DNA]</scope>
    <source>
        <strain evidence="3">cv. Nipponbare</strain>
    </source>
</reference>
<feature type="compositionally biased region" description="Basic residues" evidence="1">
    <location>
        <begin position="466"/>
        <end position="475"/>
    </location>
</feature>
<feature type="region of interest" description="Disordered" evidence="1">
    <location>
        <begin position="460"/>
        <end position="533"/>
    </location>
</feature>
<dbReference type="Proteomes" id="UP000059680">
    <property type="component" value="Chromosome 10"/>
</dbReference>
<keyword evidence="3" id="KW-1185">Reference proteome</keyword>
<dbReference type="AlphaFoldDB" id="A0A0P0XXW5"/>
<feature type="compositionally biased region" description="Basic residues" evidence="1">
    <location>
        <begin position="483"/>
        <end position="512"/>
    </location>
</feature>
<name>A0A0P0XXW5_ORYSJ</name>
<dbReference type="EMBL" id="AP014966">
    <property type="protein sequence ID" value="BAT12102.1"/>
    <property type="molecule type" value="Genomic_DNA"/>
</dbReference>
<gene>
    <name evidence="2" type="ordered locus">Os10g0565150</name>
    <name evidence="2" type="ORF">OSNPB_100565150</name>
</gene>
<reference evidence="2 3" key="3">
    <citation type="journal article" date="2013" name="Rice">
        <title>Improvement of the Oryza sativa Nipponbare reference genome using next generation sequence and optical map data.</title>
        <authorList>
            <person name="Kawahara Y."/>
            <person name="de la Bastide M."/>
            <person name="Hamilton J.P."/>
            <person name="Kanamori H."/>
            <person name="McCombie W.R."/>
            <person name="Ouyang S."/>
            <person name="Schwartz D.C."/>
            <person name="Tanaka T."/>
            <person name="Wu J."/>
            <person name="Zhou S."/>
            <person name="Childs K.L."/>
            <person name="Davidson R.M."/>
            <person name="Lin H."/>
            <person name="Quesada-Ocampo L."/>
            <person name="Vaillancourt B."/>
            <person name="Sakai H."/>
            <person name="Lee S.S."/>
            <person name="Kim J."/>
            <person name="Numa H."/>
            <person name="Itoh T."/>
            <person name="Buell C.R."/>
            <person name="Matsumoto T."/>
        </authorList>
    </citation>
    <scope>NUCLEOTIDE SEQUENCE [LARGE SCALE GENOMIC DNA]</scope>
    <source>
        <strain evidence="3">cv. Nipponbare</strain>
    </source>
</reference>
<organism evidence="2 3">
    <name type="scientific">Oryza sativa subsp. japonica</name>
    <name type="common">Rice</name>
    <dbReference type="NCBI Taxonomy" id="39947"/>
    <lineage>
        <taxon>Eukaryota</taxon>
        <taxon>Viridiplantae</taxon>
        <taxon>Streptophyta</taxon>
        <taxon>Embryophyta</taxon>
        <taxon>Tracheophyta</taxon>
        <taxon>Spermatophyta</taxon>
        <taxon>Magnoliopsida</taxon>
        <taxon>Liliopsida</taxon>
        <taxon>Poales</taxon>
        <taxon>Poaceae</taxon>
        <taxon>BOP clade</taxon>
        <taxon>Oryzoideae</taxon>
        <taxon>Oryzeae</taxon>
        <taxon>Oryzinae</taxon>
        <taxon>Oryza</taxon>
        <taxon>Oryza sativa</taxon>
    </lineage>
</organism>
<proteinExistence type="predicted"/>
<evidence type="ECO:0000256" key="1">
    <source>
        <dbReference type="SAM" id="MobiDB-lite"/>
    </source>
</evidence>
<sequence length="533" mass="58859">MMPAQLLTIKLCNLQTPRIIIYTLPFPGARSTVPIHNNGGATKLASILHDGGGGGRLGLRRRPLLEEPDVEVRLLGVAAGQRRPLAAVGHGPDERHELAPVVAVEQLLVHAQVRERAQPGARRGGHHLRERRLVVPLQRVLAGEPHARRARRGPHLPHQLLRRAPGVLRLLLVPHLHAREVEHRAAPRQHRRDGRVPVAAPRVVVPRRELRGVRPRPVVPVDAGDLGRERGAGAAEDGLGGGQDAVAVLQQHPGVPPEEEVAVLGAPRAVSPEEPRLLRELLVLAGVVRPAPPPLLVPRRRRRLLQRRPHVLVIALELADARETPCSIGLRIRRIPQLTTRPQSYLDLHDGVAEVAAECVAEAAHVVGVDLDGRPALEHRQRVAAERDVLRIPTTRPVRVHDVRVRLHLLQHPSRQRDIAGVADVAAALVEGHDHLEAEAGALHHADELAVALPVVPPGPLPLHHPPPHVHHHPLHPAAPQRRQARRQRPRPRHLPPRPHRLQRQHHVHRRPLPPPLPLPAPAPVVQQRRRLR</sequence>
<evidence type="ECO:0000313" key="3">
    <source>
        <dbReference type="Proteomes" id="UP000059680"/>
    </source>
</evidence>